<protein>
    <submittedName>
        <fullName evidence="1">Uncharacterized protein</fullName>
    </submittedName>
</protein>
<dbReference type="AlphaFoldDB" id="A0AAE1AM78"/>
<sequence length="90" mass="9856">SKQEDGKICPVVGKHTTRSSSEIIESKDYGKVEKPFVCESSASSKKAIHQSVFEGDEVNTTLAAEGEMSIGNDQHSFHDEMHRLSCVVTD</sequence>
<evidence type="ECO:0000313" key="2">
    <source>
        <dbReference type="Proteomes" id="UP001283361"/>
    </source>
</evidence>
<feature type="non-terminal residue" evidence="1">
    <location>
        <position position="1"/>
    </location>
</feature>
<evidence type="ECO:0000313" key="1">
    <source>
        <dbReference type="EMBL" id="KAK3790135.1"/>
    </source>
</evidence>
<dbReference type="EMBL" id="JAWDGP010001573">
    <property type="protein sequence ID" value="KAK3790135.1"/>
    <property type="molecule type" value="Genomic_DNA"/>
</dbReference>
<dbReference type="Proteomes" id="UP001283361">
    <property type="component" value="Unassembled WGS sequence"/>
</dbReference>
<keyword evidence="2" id="KW-1185">Reference proteome</keyword>
<organism evidence="1 2">
    <name type="scientific">Elysia crispata</name>
    <name type="common">lettuce slug</name>
    <dbReference type="NCBI Taxonomy" id="231223"/>
    <lineage>
        <taxon>Eukaryota</taxon>
        <taxon>Metazoa</taxon>
        <taxon>Spiralia</taxon>
        <taxon>Lophotrochozoa</taxon>
        <taxon>Mollusca</taxon>
        <taxon>Gastropoda</taxon>
        <taxon>Heterobranchia</taxon>
        <taxon>Euthyneura</taxon>
        <taxon>Panpulmonata</taxon>
        <taxon>Sacoglossa</taxon>
        <taxon>Placobranchoidea</taxon>
        <taxon>Plakobranchidae</taxon>
        <taxon>Elysia</taxon>
    </lineage>
</organism>
<gene>
    <name evidence="1" type="ORF">RRG08_056566</name>
</gene>
<reference evidence="1" key="1">
    <citation type="journal article" date="2023" name="G3 (Bethesda)">
        <title>A reference genome for the long-term kleptoplast-retaining sea slug Elysia crispata morphotype clarki.</title>
        <authorList>
            <person name="Eastman K.E."/>
            <person name="Pendleton A.L."/>
            <person name="Shaikh M.A."/>
            <person name="Suttiyut T."/>
            <person name="Ogas R."/>
            <person name="Tomko P."/>
            <person name="Gavelis G."/>
            <person name="Widhalm J.R."/>
            <person name="Wisecaver J.H."/>
        </authorList>
    </citation>
    <scope>NUCLEOTIDE SEQUENCE</scope>
    <source>
        <strain evidence="1">ECLA1</strain>
    </source>
</reference>
<comment type="caution">
    <text evidence="1">The sequence shown here is derived from an EMBL/GenBank/DDBJ whole genome shotgun (WGS) entry which is preliminary data.</text>
</comment>
<proteinExistence type="predicted"/>
<accession>A0AAE1AM78</accession>
<name>A0AAE1AM78_9GAST</name>